<dbReference type="PROSITE" id="PS51257">
    <property type="entry name" value="PROKAR_LIPOPROTEIN"/>
    <property type="match status" value="1"/>
</dbReference>
<dbReference type="Proteomes" id="UP000469385">
    <property type="component" value="Unassembled WGS sequence"/>
</dbReference>
<proteinExistence type="inferred from homology"/>
<dbReference type="SUPFAM" id="SSF56954">
    <property type="entry name" value="Outer membrane efflux proteins (OEP)"/>
    <property type="match status" value="1"/>
</dbReference>
<keyword evidence="2" id="KW-1134">Transmembrane beta strand</keyword>
<keyword evidence="2" id="KW-0812">Transmembrane</keyword>
<feature type="signal peptide" evidence="2">
    <location>
        <begin position="1"/>
        <end position="21"/>
    </location>
</feature>
<evidence type="ECO:0000256" key="2">
    <source>
        <dbReference type="RuleBase" id="RU362097"/>
    </source>
</evidence>
<feature type="chain" id="PRO_5027153767" evidence="2">
    <location>
        <begin position="22"/>
        <end position="468"/>
    </location>
</feature>
<comment type="subcellular location">
    <subcellularLocation>
        <location evidence="2">Cell membrane</location>
        <topology evidence="2">Lipid-anchor</topology>
    </subcellularLocation>
</comment>
<dbReference type="InterPro" id="IPR003423">
    <property type="entry name" value="OMP_efflux"/>
</dbReference>
<comment type="similarity">
    <text evidence="1 2">Belongs to the outer membrane factor (OMF) (TC 1.B.17) family.</text>
</comment>
<dbReference type="Gene3D" id="1.20.1600.10">
    <property type="entry name" value="Outer membrane efflux proteins (OEP)"/>
    <property type="match status" value="1"/>
</dbReference>
<dbReference type="GO" id="GO:0015562">
    <property type="term" value="F:efflux transmembrane transporter activity"/>
    <property type="evidence" value="ECO:0007669"/>
    <property type="project" value="InterPro"/>
</dbReference>
<accession>A0A6N8IMJ9</accession>
<dbReference type="GO" id="GO:0005886">
    <property type="term" value="C:plasma membrane"/>
    <property type="evidence" value="ECO:0007669"/>
    <property type="project" value="UniProtKB-SubCell"/>
</dbReference>
<protein>
    <submittedName>
        <fullName evidence="3">Efflux transporter outer membrane subunit</fullName>
    </submittedName>
</protein>
<name>A0A6N8IMJ9_9BURK</name>
<dbReference type="PANTHER" id="PTHR30203">
    <property type="entry name" value="OUTER MEMBRANE CATION EFFLUX PROTEIN"/>
    <property type="match status" value="1"/>
</dbReference>
<dbReference type="EMBL" id="WSEL01000003">
    <property type="protein sequence ID" value="MVQ28077.1"/>
    <property type="molecule type" value="Genomic_DNA"/>
</dbReference>
<dbReference type="PANTHER" id="PTHR30203:SF33">
    <property type="entry name" value="BLR4455 PROTEIN"/>
    <property type="match status" value="1"/>
</dbReference>
<gene>
    <name evidence="3" type="ORF">GON04_01345</name>
</gene>
<comment type="caution">
    <text evidence="3">The sequence shown here is derived from an EMBL/GenBank/DDBJ whole genome shotgun (WGS) entry which is preliminary data.</text>
</comment>
<keyword evidence="4" id="KW-1185">Reference proteome</keyword>
<dbReference type="InterPro" id="IPR010131">
    <property type="entry name" value="MdtP/NodT-like"/>
</dbReference>
<organism evidence="3 4">
    <name type="scientific">Ramlibacter pinisoli</name>
    <dbReference type="NCBI Taxonomy" id="2682844"/>
    <lineage>
        <taxon>Bacteria</taxon>
        <taxon>Pseudomonadati</taxon>
        <taxon>Pseudomonadota</taxon>
        <taxon>Betaproteobacteria</taxon>
        <taxon>Burkholderiales</taxon>
        <taxon>Comamonadaceae</taxon>
        <taxon>Ramlibacter</taxon>
    </lineage>
</organism>
<keyword evidence="2" id="KW-0564">Palmitate</keyword>
<dbReference type="Gene3D" id="2.20.200.10">
    <property type="entry name" value="Outer membrane efflux proteins (OEP)"/>
    <property type="match status" value="1"/>
</dbReference>
<evidence type="ECO:0000313" key="4">
    <source>
        <dbReference type="Proteomes" id="UP000469385"/>
    </source>
</evidence>
<sequence>MSGRRLVAAAVLAALAGCAGAPPYQQPVVDVPPAWKIEEPFRVARPDDAAVRGAWWKLFGDPRLDALQEQALAASPTLAAATARLDQSRSTVDVANAGLMPQVVASGRVARQRISANRPLTNYNAPNFSTVQDDFTLNFTAAWEFDLFGRLRSTQAAARASSEQSAADLQNVRLALGADLAAAYFNLRELDIELDVLAQSIALQRRSFDLAKARYDLGATSGLDVAQQQSLLDATLVQVDLLRRQRGQFQNAIATLTGQPAPLFAIAPELGPRTAPAIPVGLPSEILQRRPDVASAERAVAAANAQIGIARAAYYPNIALLPTLGYDSRHFEALFNTPSLLWSFGVSASQVLFDGGRADATVAFAQAGYQATVANYRRTVLTAMQEVQDALDGSASLDRALAQARLAEQSAQRVLQLATDRYQGGAATYLEVITAQQSLLNSQRLAAQLLGQRLLVTVALVKAVGGEW</sequence>
<keyword evidence="2" id="KW-0732">Signal</keyword>
<evidence type="ECO:0000313" key="3">
    <source>
        <dbReference type="EMBL" id="MVQ28077.1"/>
    </source>
</evidence>
<dbReference type="AlphaFoldDB" id="A0A6N8IMJ9"/>
<dbReference type="Pfam" id="PF02321">
    <property type="entry name" value="OEP"/>
    <property type="match status" value="2"/>
</dbReference>
<dbReference type="NCBIfam" id="TIGR01845">
    <property type="entry name" value="outer_NodT"/>
    <property type="match status" value="1"/>
</dbReference>
<dbReference type="RefSeq" id="WP_181653826.1">
    <property type="nucleotide sequence ID" value="NZ_WSEL01000003.1"/>
</dbReference>
<keyword evidence="2" id="KW-0472">Membrane</keyword>
<evidence type="ECO:0000256" key="1">
    <source>
        <dbReference type="ARBA" id="ARBA00007613"/>
    </source>
</evidence>
<keyword evidence="2" id="KW-0449">Lipoprotein</keyword>
<reference evidence="3 4" key="1">
    <citation type="submission" date="2019-12" db="EMBL/GenBank/DDBJ databases">
        <authorList>
            <person name="Huq M.A."/>
        </authorList>
    </citation>
    <scope>NUCLEOTIDE SEQUENCE [LARGE SCALE GENOMIC DNA]</scope>
    <source>
        <strain evidence="3 4">MAH-25</strain>
    </source>
</reference>